<dbReference type="OrthoDB" id="9941579at2"/>
<evidence type="ECO:0000256" key="1">
    <source>
        <dbReference type="SAM" id="MobiDB-lite"/>
    </source>
</evidence>
<evidence type="ECO:0000313" key="3">
    <source>
        <dbReference type="Proteomes" id="UP000268016"/>
    </source>
</evidence>
<evidence type="ECO:0000313" key="2">
    <source>
        <dbReference type="EMBL" id="ROU02944.1"/>
    </source>
</evidence>
<name>A0A3N2R687_9RHOB</name>
<accession>A0A3N2R687</accession>
<protein>
    <recommendedName>
        <fullName evidence="4">Alkaline proteinase inhibitor/ Outer membrane lipoprotein Omp19 domain-containing protein</fullName>
    </recommendedName>
</protein>
<evidence type="ECO:0008006" key="4">
    <source>
        <dbReference type="Google" id="ProtNLM"/>
    </source>
</evidence>
<organism evidence="2 3">
    <name type="scientific">Histidinibacterium lentulum</name>
    <dbReference type="NCBI Taxonomy" id="2480588"/>
    <lineage>
        <taxon>Bacteria</taxon>
        <taxon>Pseudomonadati</taxon>
        <taxon>Pseudomonadota</taxon>
        <taxon>Alphaproteobacteria</taxon>
        <taxon>Rhodobacterales</taxon>
        <taxon>Paracoccaceae</taxon>
        <taxon>Histidinibacterium</taxon>
    </lineage>
</organism>
<gene>
    <name evidence="2" type="ORF">EAT49_06495</name>
</gene>
<feature type="region of interest" description="Disordered" evidence="1">
    <location>
        <begin position="1"/>
        <end position="36"/>
    </location>
</feature>
<feature type="compositionally biased region" description="Low complexity" evidence="1">
    <location>
        <begin position="1"/>
        <end position="18"/>
    </location>
</feature>
<keyword evidence="3" id="KW-1185">Reference proteome</keyword>
<dbReference type="Proteomes" id="UP000268016">
    <property type="component" value="Unassembled WGS sequence"/>
</dbReference>
<comment type="caution">
    <text evidence="2">The sequence shown here is derived from an EMBL/GenBank/DDBJ whole genome shotgun (WGS) entry which is preliminary data.</text>
</comment>
<dbReference type="EMBL" id="RDRB01000003">
    <property type="protein sequence ID" value="ROU02944.1"/>
    <property type="molecule type" value="Genomic_DNA"/>
</dbReference>
<proteinExistence type="predicted"/>
<dbReference type="AlphaFoldDB" id="A0A3N2R687"/>
<sequence length="121" mass="12473">MAQPVAGAPPQGTAPAPASLQERLSGSRLDLREQGGDAEPMTMLLNADGTSQTSVAGLTLTARWQATGDQLCQTDVRFMGMPSDDPSPQCVRVAVSGDRITMTGPGSDGDPETMTGTITPL</sequence>
<reference evidence="2 3" key="1">
    <citation type="submission" date="2018-10" db="EMBL/GenBank/DDBJ databases">
        <title>Histidinibacterium lentulum gen. nov., sp. nov., a marine bacterium from the culture broth of Picochlorum sp. 122.</title>
        <authorList>
            <person name="Wang G."/>
        </authorList>
    </citation>
    <scope>NUCLEOTIDE SEQUENCE [LARGE SCALE GENOMIC DNA]</scope>
    <source>
        <strain evidence="2 3">B17</strain>
    </source>
</reference>
<feature type="region of interest" description="Disordered" evidence="1">
    <location>
        <begin position="99"/>
        <end position="121"/>
    </location>
</feature>